<evidence type="ECO:0000256" key="3">
    <source>
        <dbReference type="ARBA" id="ARBA00022656"/>
    </source>
</evidence>
<keyword evidence="4 11" id="KW-0732">Signal</keyword>
<keyword evidence="10" id="KW-0449">Lipoprotein</keyword>
<evidence type="ECO:0000313" key="12">
    <source>
        <dbReference type="EMBL" id="RIY32864.1"/>
    </source>
</evidence>
<dbReference type="OrthoDB" id="5672787at2"/>
<dbReference type="Proteomes" id="UP000265691">
    <property type="component" value="Unassembled WGS sequence"/>
</dbReference>
<dbReference type="CDD" id="cd23414">
    <property type="entry name" value="beta-trefoil_Ricin_CdtA"/>
    <property type="match status" value="1"/>
</dbReference>
<evidence type="ECO:0000256" key="4">
    <source>
        <dbReference type="ARBA" id="ARBA00022729"/>
    </source>
</evidence>
<dbReference type="PROSITE" id="PS51257">
    <property type="entry name" value="PROKAR_LIPOPROTEIN"/>
    <property type="match status" value="1"/>
</dbReference>
<keyword evidence="9" id="KW-0998">Cell outer membrane</keyword>
<accession>A0A3A1Y9Q0</accession>
<keyword evidence="6" id="KW-0843">Virulence</keyword>
<dbReference type="SUPFAM" id="SSF50370">
    <property type="entry name" value="Ricin B-like lectins"/>
    <property type="match status" value="1"/>
</dbReference>
<sequence length="203" mass="22269">MKIKLLTTMMLGTLLAACGSSSNLGKFPTPPGEVSKIVGALPNSNSRTLTDQPLVSIMSHTSGVITVWATAPNNWLWGYSPFDSQSFGDLRNWYFIKNSNGSVSFRNLATGTCMAAYGNRGIVHVQCNPQSLEQQFDLLPLSNRAVAIKSASNSQCLRTDLFRKTVYMSLTFAPCIVQGQMTQEQQWFITPPIQRAFPIPLAS</sequence>
<dbReference type="GO" id="GO:0030246">
    <property type="term" value="F:carbohydrate binding"/>
    <property type="evidence" value="ECO:0007669"/>
    <property type="project" value="UniProtKB-KW"/>
</dbReference>
<evidence type="ECO:0000256" key="10">
    <source>
        <dbReference type="ARBA" id="ARBA00023288"/>
    </source>
</evidence>
<protein>
    <recommendedName>
        <fullName evidence="2">Cytolethal distending toxin subunit A</fullName>
    </recommendedName>
</protein>
<keyword evidence="5" id="KW-0430">Lectin</keyword>
<reference evidence="12 13" key="1">
    <citation type="submission" date="2017-08" db="EMBL/GenBank/DDBJ databases">
        <title>Reclassification of Bisgaard taxon 37 and 44.</title>
        <authorList>
            <person name="Christensen H."/>
        </authorList>
    </citation>
    <scope>NUCLEOTIDE SEQUENCE [LARGE SCALE GENOMIC DNA]</scope>
    <source>
        <strain evidence="12 13">B96_3</strain>
    </source>
</reference>
<proteinExistence type="predicted"/>
<dbReference type="InterPro" id="IPR003558">
    <property type="entry name" value="CDtoxinA/C"/>
</dbReference>
<evidence type="ECO:0000256" key="5">
    <source>
        <dbReference type="ARBA" id="ARBA00022734"/>
    </source>
</evidence>
<dbReference type="AlphaFoldDB" id="A0A3A1Y9Q0"/>
<dbReference type="InterPro" id="IPR015957">
    <property type="entry name" value="CDtoxinA"/>
</dbReference>
<evidence type="ECO:0000256" key="1">
    <source>
        <dbReference type="ARBA" id="ARBA00004459"/>
    </source>
</evidence>
<dbReference type="Pfam" id="PF03498">
    <property type="entry name" value="CDtoxinA"/>
    <property type="match status" value="1"/>
</dbReference>
<evidence type="ECO:0000256" key="9">
    <source>
        <dbReference type="ARBA" id="ARBA00023237"/>
    </source>
</evidence>
<dbReference type="GO" id="GO:0090729">
    <property type="term" value="F:toxin activity"/>
    <property type="evidence" value="ECO:0007669"/>
    <property type="project" value="UniProtKB-KW"/>
</dbReference>
<keyword evidence="7" id="KW-0472">Membrane</keyword>
<dbReference type="Gene3D" id="2.80.10.50">
    <property type="match status" value="1"/>
</dbReference>
<evidence type="ECO:0000256" key="6">
    <source>
        <dbReference type="ARBA" id="ARBA00023026"/>
    </source>
</evidence>
<gene>
    <name evidence="12" type="ORF">CKF54_04000</name>
</gene>
<evidence type="ECO:0000256" key="2">
    <source>
        <dbReference type="ARBA" id="ARBA00016112"/>
    </source>
</evidence>
<evidence type="ECO:0000256" key="11">
    <source>
        <dbReference type="SAM" id="SignalP"/>
    </source>
</evidence>
<evidence type="ECO:0000313" key="13">
    <source>
        <dbReference type="Proteomes" id="UP000265691"/>
    </source>
</evidence>
<feature type="chain" id="PRO_5017241525" description="Cytolethal distending toxin subunit A" evidence="11">
    <location>
        <begin position="26"/>
        <end position="203"/>
    </location>
</feature>
<dbReference type="PROSITE" id="PS50231">
    <property type="entry name" value="RICIN_B_LECTIN"/>
    <property type="match status" value="1"/>
</dbReference>
<dbReference type="EMBL" id="NRHC01000043">
    <property type="protein sequence ID" value="RIY32864.1"/>
    <property type="molecule type" value="Genomic_DNA"/>
</dbReference>
<evidence type="ECO:0000256" key="8">
    <source>
        <dbReference type="ARBA" id="ARBA00023139"/>
    </source>
</evidence>
<keyword evidence="3" id="KW-0800">Toxin</keyword>
<name>A0A3A1Y9Q0_9GAMM</name>
<keyword evidence="13" id="KW-1185">Reference proteome</keyword>
<dbReference type="GO" id="GO:0009279">
    <property type="term" value="C:cell outer membrane"/>
    <property type="evidence" value="ECO:0007669"/>
    <property type="project" value="UniProtKB-SubCell"/>
</dbReference>
<evidence type="ECO:0000256" key="7">
    <source>
        <dbReference type="ARBA" id="ARBA00023136"/>
    </source>
</evidence>
<keyword evidence="8" id="KW-0564">Palmitate</keyword>
<organism evidence="12 13">
    <name type="scientific">Psittacicella hinzii</name>
    <dbReference type="NCBI Taxonomy" id="2028575"/>
    <lineage>
        <taxon>Bacteria</taxon>
        <taxon>Pseudomonadati</taxon>
        <taxon>Pseudomonadota</taxon>
        <taxon>Gammaproteobacteria</taxon>
        <taxon>Pasteurellales</taxon>
        <taxon>Psittacicellaceae</taxon>
        <taxon>Psittacicella</taxon>
    </lineage>
</organism>
<dbReference type="RefSeq" id="WP_119525016.1">
    <property type="nucleotide sequence ID" value="NZ_NRHC01000043.1"/>
</dbReference>
<feature type="signal peptide" evidence="11">
    <location>
        <begin position="1"/>
        <end position="25"/>
    </location>
</feature>
<dbReference type="InterPro" id="IPR035992">
    <property type="entry name" value="Ricin_B-like_lectins"/>
</dbReference>
<comment type="subcellular location">
    <subcellularLocation>
        <location evidence="1">Cell outer membrane</location>
        <topology evidence="1">Lipid-anchor</topology>
    </subcellularLocation>
</comment>
<comment type="caution">
    <text evidence="12">The sequence shown here is derived from an EMBL/GenBank/DDBJ whole genome shotgun (WGS) entry which is preliminary data.</text>
</comment>
<dbReference type="PRINTS" id="PR01387">
    <property type="entry name" value="CDTOXINA"/>
</dbReference>